<feature type="signal peptide" evidence="1">
    <location>
        <begin position="1"/>
        <end position="21"/>
    </location>
</feature>
<evidence type="ECO:0000256" key="1">
    <source>
        <dbReference type="SAM" id="SignalP"/>
    </source>
</evidence>
<sequence length="224" mass="25254">MKRTKLFLAVMLFSSIAMLQAQVKTGLEVKIGGNIAGLYYADSSNSDRTFTPGFHTGALFSLNFPTGFALETGLMLNTKGQAYEYKYKEGKEKQISELHYTYGYLEMPFYVGYKLKLRNVKLVWKAGPYVAAALWGNSREEWAYYKKDKLKDYKVTNRHSLSIGNRSSDDLRPFDAGLNLATGVEIKRFTAGIQYGIGFSDVLPNRSESTSNQVFSLSVGYRIF</sequence>
<organism evidence="3 4">
    <name type="scientific">Capnocytophaga ochracea</name>
    <dbReference type="NCBI Taxonomy" id="1018"/>
    <lineage>
        <taxon>Bacteria</taxon>
        <taxon>Pseudomonadati</taxon>
        <taxon>Bacteroidota</taxon>
        <taxon>Flavobacteriia</taxon>
        <taxon>Flavobacteriales</taxon>
        <taxon>Flavobacteriaceae</taxon>
        <taxon>Capnocytophaga</taxon>
    </lineage>
</organism>
<dbReference type="Proteomes" id="UP000249891">
    <property type="component" value="Unassembled WGS sequence"/>
</dbReference>
<accession>A0A2X2RIY6</accession>
<feature type="chain" id="PRO_5015926707" description="Outer membrane protein beta-barrel domain-containing protein" evidence="1">
    <location>
        <begin position="22"/>
        <end position="224"/>
    </location>
</feature>
<evidence type="ECO:0000313" key="4">
    <source>
        <dbReference type="Proteomes" id="UP000249891"/>
    </source>
</evidence>
<dbReference type="AlphaFoldDB" id="A0A2X2RIY6"/>
<evidence type="ECO:0000313" key="3">
    <source>
        <dbReference type="EMBL" id="SQA78337.1"/>
    </source>
</evidence>
<gene>
    <name evidence="3" type="ORF">NCTC11546_01566</name>
</gene>
<evidence type="ECO:0000259" key="2">
    <source>
        <dbReference type="Pfam" id="PF13568"/>
    </source>
</evidence>
<name>A0A2X2RIY6_CAPOC</name>
<dbReference type="Pfam" id="PF13568">
    <property type="entry name" value="OMP_b-brl_2"/>
    <property type="match status" value="1"/>
</dbReference>
<protein>
    <recommendedName>
        <fullName evidence="2">Outer membrane protein beta-barrel domain-containing protein</fullName>
    </recommendedName>
</protein>
<dbReference type="RefSeq" id="WP_128091531.1">
    <property type="nucleotide sequence ID" value="NZ_UARG01000017.1"/>
</dbReference>
<keyword evidence="1" id="KW-0732">Signal</keyword>
<proteinExistence type="predicted"/>
<feature type="domain" description="Outer membrane protein beta-barrel" evidence="2">
    <location>
        <begin position="21"/>
        <end position="202"/>
    </location>
</feature>
<reference evidence="3 4" key="1">
    <citation type="submission" date="2018-06" db="EMBL/GenBank/DDBJ databases">
        <authorList>
            <consortium name="Pathogen Informatics"/>
            <person name="Doyle S."/>
        </authorList>
    </citation>
    <scope>NUCLEOTIDE SEQUENCE [LARGE SCALE GENOMIC DNA]</scope>
    <source>
        <strain evidence="3 4">NCTC11546</strain>
    </source>
</reference>
<dbReference type="InterPro" id="IPR025665">
    <property type="entry name" value="Beta-barrel_OMP_2"/>
</dbReference>
<dbReference type="EMBL" id="UARG01000017">
    <property type="protein sequence ID" value="SQA78337.1"/>
    <property type="molecule type" value="Genomic_DNA"/>
</dbReference>